<feature type="transmembrane region" description="Helical" evidence="1">
    <location>
        <begin position="304"/>
        <end position="322"/>
    </location>
</feature>
<organism evidence="2 3">
    <name type="scientific">Rugosimonospora acidiphila</name>
    <dbReference type="NCBI Taxonomy" id="556531"/>
    <lineage>
        <taxon>Bacteria</taxon>
        <taxon>Bacillati</taxon>
        <taxon>Actinomycetota</taxon>
        <taxon>Actinomycetes</taxon>
        <taxon>Micromonosporales</taxon>
        <taxon>Micromonosporaceae</taxon>
        <taxon>Rugosimonospora</taxon>
    </lineage>
</organism>
<name>A0ABP9SHE2_9ACTN</name>
<feature type="transmembrane region" description="Helical" evidence="1">
    <location>
        <begin position="83"/>
        <end position="103"/>
    </location>
</feature>
<comment type="caution">
    <text evidence="2">The sequence shown here is derived from an EMBL/GenBank/DDBJ whole genome shotgun (WGS) entry which is preliminary data.</text>
</comment>
<keyword evidence="3" id="KW-1185">Reference proteome</keyword>
<dbReference type="Proteomes" id="UP001501570">
    <property type="component" value="Unassembled WGS sequence"/>
</dbReference>
<proteinExistence type="predicted"/>
<reference evidence="3" key="1">
    <citation type="journal article" date="2019" name="Int. J. Syst. Evol. Microbiol.">
        <title>The Global Catalogue of Microorganisms (GCM) 10K type strain sequencing project: providing services to taxonomists for standard genome sequencing and annotation.</title>
        <authorList>
            <consortium name="The Broad Institute Genomics Platform"/>
            <consortium name="The Broad Institute Genome Sequencing Center for Infectious Disease"/>
            <person name="Wu L."/>
            <person name="Ma J."/>
        </authorList>
    </citation>
    <scope>NUCLEOTIDE SEQUENCE [LARGE SCALE GENOMIC DNA]</scope>
    <source>
        <strain evidence="3">JCM 18304</strain>
    </source>
</reference>
<feature type="transmembrane region" description="Helical" evidence="1">
    <location>
        <begin position="272"/>
        <end position="292"/>
    </location>
</feature>
<evidence type="ECO:0000313" key="2">
    <source>
        <dbReference type="EMBL" id="GAA5196383.1"/>
    </source>
</evidence>
<keyword evidence="1" id="KW-0472">Membrane</keyword>
<sequence>MGDEDPGGLLRVPVERAPVSLLELFFDLAFVFALTQLSRELISNLTWAGAYQTLVLFLAVWWVWTVTVWLTNRLDPRRPVVQVVVLGIMVASLALAAVLSAAFGERGMVFASVLAALHLGVTLFVTAALPQPERGTGWRLLAWSSGTAALWLTGGVTGGAPREALWSLAAAVDYAAFALRYPIPRLGRVTAPDWPVAAEHLAERHRQILIIALGELILITGLSFTRADPTAARTGAFAVSILTTTLFWRIYVYRAGERLHEAIAAASDPVRLTRPMTLAHVAMVAGILVTAVGDELIISQPFGHSHPAWVAVLLGGPALFVLGRARLEQTVFDRISLDRPIALLALLGLAAPLLFVPSLFAAVAVAVVLAAVVGFDARHAYRHPTDPTAPRGDRP</sequence>
<evidence type="ECO:0000256" key="1">
    <source>
        <dbReference type="SAM" id="Phobius"/>
    </source>
</evidence>
<dbReference type="Pfam" id="PF06772">
    <property type="entry name" value="LtrA"/>
    <property type="match status" value="1"/>
</dbReference>
<feature type="transmembrane region" description="Helical" evidence="1">
    <location>
        <begin position="208"/>
        <end position="225"/>
    </location>
</feature>
<gene>
    <name evidence="2" type="ORF">GCM10023322_65160</name>
</gene>
<dbReference type="InterPro" id="IPR010640">
    <property type="entry name" value="Low_temperature_requirement_A"/>
</dbReference>
<evidence type="ECO:0000313" key="3">
    <source>
        <dbReference type="Proteomes" id="UP001501570"/>
    </source>
</evidence>
<accession>A0ABP9SHE2</accession>
<protein>
    <submittedName>
        <fullName evidence="2">Low temperature requirement protein A</fullName>
    </submittedName>
</protein>
<dbReference type="PANTHER" id="PTHR36840">
    <property type="entry name" value="BLL5714 PROTEIN"/>
    <property type="match status" value="1"/>
</dbReference>
<dbReference type="PANTHER" id="PTHR36840:SF1">
    <property type="entry name" value="BLL5714 PROTEIN"/>
    <property type="match status" value="1"/>
</dbReference>
<keyword evidence="1" id="KW-0812">Transmembrane</keyword>
<feature type="transmembrane region" description="Helical" evidence="1">
    <location>
        <begin position="50"/>
        <end position="71"/>
    </location>
</feature>
<feature type="transmembrane region" description="Helical" evidence="1">
    <location>
        <begin position="109"/>
        <end position="128"/>
    </location>
</feature>
<keyword evidence="1" id="KW-1133">Transmembrane helix</keyword>
<dbReference type="EMBL" id="BAABJQ010000026">
    <property type="protein sequence ID" value="GAA5196383.1"/>
    <property type="molecule type" value="Genomic_DNA"/>
</dbReference>
<feature type="transmembrane region" description="Helical" evidence="1">
    <location>
        <begin position="343"/>
        <end position="375"/>
    </location>
</feature>
<feature type="transmembrane region" description="Helical" evidence="1">
    <location>
        <begin position="231"/>
        <end position="251"/>
    </location>
</feature>